<reference evidence="2 3" key="1">
    <citation type="submission" date="2014-02" db="EMBL/GenBank/DDBJ databases">
        <title>Draft genome sequence of Lysinibacillus odysseyi NBRC 100172.</title>
        <authorList>
            <person name="Zhang F."/>
            <person name="Wang G."/>
            <person name="Zhang L."/>
        </authorList>
    </citation>
    <scope>NUCLEOTIDE SEQUENCE [LARGE SCALE GENOMIC DNA]</scope>
    <source>
        <strain evidence="2 3">NBRC 100172</strain>
    </source>
</reference>
<dbReference type="eggNOG" id="COG1556">
    <property type="taxonomic scope" value="Bacteria"/>
</dbReference>
<accession>A0A0A3IUU9</accession>
<evidence type="ECO:0000313" key="2">
    <source>
        <dbReference type="EMBL" id="KGR87205.1"/>
    </source>
</evidence>
<keyword evidence="3" id="KW-1185">Reference proteome</keyword>
<sequence>MTIANREHFLTNIASRLGRSPSKEKPKRIWKYNPQAMVLKDYSQDELVQVLVKQCANIHTAVMTCTVEELPHTFQKAMESYGNGTGIYSKDPRFGDMGLTSLLTLNPALHEWDYEKGNANIKMAEQANIGIVISDITLAESGTIVVQTSKDNGRTLSYLPSNSIAIIPKSTIVPRMTQAAQQLRANPVTASSIHFITGPSNSADIEMKLVVGVHGPIRMTYLIVEGI</sequence>
<dbReference type="PANTHER" id="PTHR43682">
    <property type="entry name" value="LACTATE UTILIZATION PROTEIN C"/>
    <property type="match status" value="1"/>
</dbReference>
<comment type="caution">
    <text evidence="2">The sequence shown here is derived from an EMBL/GenBank/DDBJ whole genome shotgun (WGS) entry which is preliminary data.</text>
</comment>
<dbReference type="InterPro" id="IPR003741">
    <property type="entry name" value="LUD_dom"/>
</dbReference>
<dbReference type="EMBL" id="JPVP01000048">
    <property type="protein sequence ID" value="KGR87205.1"/>
    <property type="molecule type" value="Genomic_DNA"/>
</dbReference>
<dbReference type="SUPFAM" id="SSF100950">
    <property type="entry name" value="NagB/RpiA/CoA transferase-like"/>
    <property type="match status" value="1"/>
</dbReference>
<dbReference type="InterPro" id="IPR024185">
    <property type="entry name" value="FTHF_cligase-like_sf"/>
</dbReference>
<dbReference type="AlphaFoldDB" id="A0A0A3IUU9"/>
<dbReference type="RefSeq" id="WP_036151533.1">
    <property type="nucleotide sequence ID" value="NZ_AVCX01000015.1"/>
</dbReference>
<dbReference type="Proteomes" id="UP000030437">
    <property type="component" value="Unassembled WGS sequence"/>
</dbReference>
<name>A0A0A3IUU9_9BACI</name>
<dbReference type="OrthoDB" id="9794157at2"/>
<dbReference type="Gene3D" id="3.40.50.10420">
    <property type="entry name" value="NagB/RpiA/CoA transferase-like"/>
    <property type="match status" value="1"/>
</dbReference>
<dbReference type="STRING" id="1220589.CD32_04035"/>
<evidence type="ECO:0000313" key="3">
    <source>
        <dbReference type="Proteomes" id="UP000030437"/>
    </source>
</evidence>
<dbReference type="InterPro" id="IPR037171">
    <property type="entry name" value="NagB/RpiA_transferase-like"/>
</dbReference>
<feature type="domain" description="LUD" evidence="1">
    <location>
        <begin position="49"/>
        <end position="224"/>
    </location>
</feature>
<dbReference type="Pfam" id="PF02589">
    <property type="entry name" value="LUD_dom"/>
    <property type="match status" value="1"/>
</dbReference>
<protein>
    <submittedName>
        <fullName evidence="2">Lactate utilization protein C</fullName>
    </submittedName>
</protein>
<dbReference type="PANTHER" id="PTHR43682:SF1">
    <property type="entry name" value="LACTATE UTILIZATION PROTEIN C"/>
    <property type="match status" value="1"/>
</dbReference>
<gene>
    <name evidence="2" type="ORF">CD32_04035</name>
</gene>
<proteinExistence type="predicted"/>
<evidence type="ECO:0000259" key="1">
    <source>
        <dbReference type="Pfam" id="PF02589"/>
    </source>
</evidence>
<organism evidence="2 3">
    <name type="scientific">Lysinibacillus odysseyi 34hs-1 = NBRC 100172</name>
    <dbReference type="NCBI Taxonomy" id="1220589"/>
    <lineage>
        <taxon>Bacteria</taxon>
        <taxon>Bacillati</taxon>
        <taxon>Bacillota</taxon>
        <taxon>Bacilli</taxon>
        <taxon>Bacillales</taxon>
        <taxon>Bacillaceae</taxon>
        <taxon>Lysinibacillus</taxon>
    </lineage>
</organism>